<feature type="compositionally biased region" description="Low complexity" evidence="1">
    <location>
        <begin position="119"/>
        <end position="130"/>
    </location>
</feature>
<proteinExistence type="predicted"/>
<feature type="compositionally biased region" description="Polar residues" evidence="1">
    <location>
        <begin position="55"/>
        <end position="67"/>
    </location>
</feature>
<feature type="compositionally biased region" description="Polar residues" evidence="1">
    <location>
        <begin position="154"/>
        <end position="191"/>
    </location>
</feature>
<feature type="compositionally biased region" description="Polar residues" evidence="1">
    <location>
        <begin position="224"/>
        <end position="244"/>
    </location>
</feature>
<feature type="non-terminal residue" evidence="2">
    <location>
        <position position="244"/>
    </location>
</feature>
<feature type="region of interest" description="Disordered" evidence="1">
    <location>
        <begin position="31"/>
        <end position="244"/>
    </location>
</feature>
<protein>
    <submittedName>
        <fullName evidence="2">Uncharacterized protein</fullName>
    </submittedName>
</protein>
<evidence type="ECO:0000256" key="1">
    <source>
        <dbReference type="SAM" id="MobiDB-lite"/>
    </source>
</evidence>
<dbReference type="EMBL" id="HACM01012239">
    <property type="protein sequence ID" value="CRZ12681.1"/>
    <property type="molecule type" value="Transcribed_RNA"/>
</dbReference>
<dbReference type="AlphaFoldDB" id="A0A0H5RG29"/>
<accession>A0A0H5RG29</accession>
<evidence type="ECO:0000313" key="2">
    <source>
        <dbReference type="EMBL" id="CRZ12681.1"/>
    </source>
</evidence>
<feature type="non-terminal residue" evidence="2">
    <location>
        <position position="1"/>
    </location>
</feature>
<name>A0A0H5RG29_9EUKA</name>
<sequence length="244" mass="25203">KATNPFPLNSKGSPIRSDNVVAPVVVTPAPLVAPQSVMSVPTMSPGMADVLEKGTFNNDKPSESKTGGSKKLASSGESGSYHLKSGGAPKPSMKQSSSGNRKLPAESSKQRMSDNGGIVDDPVPVSSSSSAKRHRPITTPTAHPQTLPPILPGSQPSFQYKNTTTTSAKPASDFNGTSFAPSFTVSSTPSLLSLRGSSGAERETPEDTPPADEVAAPSMEETMGISSLTYSTSEPATQQYSPAP</sequence>
<organism evidence="2">
    <name type="scientific">Spongospora subterranea</name>
    <dbReference type="NCBI Taxonomy" id="70186"/>
    <lineage>
        <taxon>Eukaryota</taxon>
        <taxon>Sar</taxon>
        <taxon>Rhizaria</taxon>
        <taxon>Endomyxa</taxon>
        <taxon>Phytomyxea</taxon>
        <taxon>Plasmodiophorida</taxon>
        <taxon>Plasmodiophoridae</taxon>
        <taxon>Spongospora</taxon>
    </lineage>
</organism>
<reference evidence="2" key="1">
    <citation type="submission" date="2015-04" db="EMBL/GenBank/DDBJ databases">
        <title>The genome sequence of the plant pathogenic Rhizarian Plasmodiophora brassicae reveals insights in its biotrophic life cycle and the origin of chitin synthesis.</title>
        <authorList>
            <person name="Schwelm A."/>
            <person name="Fogelqvist J."/>
            <person name="Knaust A."/>
            <person name="Julke S."/>
            <person name="Lilja T."/>
            <person name="Dhandapani V."/>
            <person name="Bonilla-Rosso G."/>
            <person name="Karlsson M."/>
            <person name="Shevchenko A."/>
            <person name="Choi S.R."/>
            <person name="Kim H.G."/>
            <person name="Park J.Y."/>
            <person name="Lim Y.P."/>
            <person name="Ludwig-Muller J."/>
            <person name="Dixelius C."/>
        </authorList>
    </citation>
    <scope>NUCLEOTIDE SEQUENCE</scope>
    <source>
        <tissue evidence="2">Potato root galls</tissue>
    </source>
</reference>